<dbReference type="EMBL" id="BARU01045890">
    <property type="protein sequence ID" value="GAH97530.1"/>
    <property type="molecule type" value="Genomic_DNA"/>
</dbReference>
<proteinExistence type="predicted"/>
<accession>X1KV78</accession>
<reference evidence="2" key="1">
    <citation type="journal article" date="2014" name="Front. Microbiol.">
        <title>High frequency of phylogenetically diverse reductive dehalogenase-homologous genes in deep subseafloor sedimentary metagenomes.</title>
        <authorList>
            <person name="Kawai M."/>
            <person name="Futagami T."/>
            <person name="Toyoda A."/>
            <person name="Takaki Y."/>
            <person name="Nishi S."/>
            <person name="Hori S."/>
            <person name="Arai W."/>
            <person name="Tsubouchi T."/>
            <person name="Morono Y."/>
            <person name="Uchiyama I."/>
            <person name="Ito T."/>
            <person name="Fujiyama A."/>
            <person name="Inagaki F."/>
            <person name="Takami H."/>
        </authorList>
    </citation>
    <scope>NUCLEOTIDE SEQUENCE</scope>
    <source>
        <strain evidence="2">Expedition CK06-06</strain>
    </source>
</reference>
<evidence type="ECO:0000313" key="2">
    <source>
        <dbReference type="EMBL" id="GAH97530.1"/>
    </source>
</evidence>
<protein>
    <submittedName>
        <fullName evidence="2">Uncharacterized protein</fullName>
    </submittedName>
</protein>
<feature type="non-terminal residue" evidence="2">
    <location>
        <position position="1"/>
    </location>
</feature>
<organism evidence="2">
    <name type="scientific">marine sediment metagenome</name>
    <dbReference type="NCBI Taxonomy" id="412755"/>
    <lineage>
        <taxon>unclassified sequences</taxon>
        <taxon>metagenomes</taxon>
        <taxon>ecological metagenomes</taxon>
    </lineage>
</organism>
<dbReference type="AlphaFoldDB" id="X1KV78"/>
<gene>
    <name evidence="2" type="ORF">S03H2_69451</name>
</gene>
<evidence type="ECO:0000256" key="1">
    <source>
        <dbReference type="SAM" id="MobiDB-lite"/>
    </source>
</evidence>
<sequence length="44" mass="5016">FVDDQGEKIGPPEEKEVKGITSSSKDKKNRQRYVKILGRKILLS</sequence>
<feature type="compositionally biased region" description="Basic and acidic residues" evidence="1">
    <location>
        <begin position="1"/>
        <end position="18"/>
    </location>
</feature>
<name>X1KV78_9ZZZZ</name>
<comment type="caution">
    <text evidence="2">The sequence shown here is derived from an EMBL/GenBank/DDBJ whole genome shotgun (WGS) entry which is preliminary data.</text>
</comment>
<feature type="region of interest" description="Disordered" evidence="1">
    <location>
        <begin position="1"/>
        <end position="29"/>
    </location>
</feature>